<dbReference type="Gene3D" id="2.40.50.140">
    <property type="entry name" value="Nucleic acid-binding proteins"/>
    <property type="match status" value="1"/>
</dbReference>
<dbReference type="Gene3D" id="1.10.8.10">
    <property type="entry name" value="DNA helicase RuvA subunit, C-terminal domain"/>
    <property type="match status" value="1"/>
</dbReference>
<dbReference type="RefSeq" id="WP_119531769.1">
    <property type="nucleotide sequence ID" value="NZ_JBHSSP010000001.1"/>
</dbReference>
<feature type="domain" description="Holliday junction DNA helicase RuvA C-terminal" evidence="8">
    <location>
        <begin position="207"/>
        <end position="242"/>
    </location>
</feature>
<dbReference type="Gene3D" id="1.10.150.20">
    <property type="entry name" value="5' to 3' exonuclease, C-terminal subdomain"/>
    <property type="match status" value="1"/>
</dbReference>
<dbReference type="InterPro" id="IPR011114">
    <property type="entry name" value="RuvA_C"/>
</dbReference>
<dbReference type="Pfam" id="PF14520">
    <property type="entry name" value="HHH_5"/>
    <property type="match status" value="1"/>
</dbReference>
<keyword evidence="10" id="KW-1185">Reference proteome</keyword>
<dbReference type="CDD" id="cd14332">
    <property type="entry name" value="UBA_RuvA_C"/>
    <property type="match status" value="1"/>
</dbReference>
<comment type="domain">
    <text evidence="6">Has three domains with a flexible linker between the domains II and III and assumes an 'L' shape. Domain III is highly mobile and contacts RuvB.</text>
</comment>
<dbReference type="InterPro" id="IPR010994">
    <property type="entry name" value="RuvA_2-like"/>
</dbReference>
<dbReference type="Proteomes" id="UP000265916">
    <property type="component" value="Unassembled WGS sequence"/>
</dbReference>
<feature type="region of interest" description="Domain III" evidence="6">
    <location>
        <begin position="190"/>
        <end position="254"/>
    </location>
</feature>
<dbReference type="Pfam" id="PF01330">
    <property type="entry name" value="RuvA_N"/>
    <property type="match status" value="1"/>
</dbReference>
<evidence type="ECO:0000313" key="10">
    <source>
        <dbReference type="Proteomes" id="UP000265916"/>
    </source>
</evidence>
<dbReference type="GO" id="GO:0000400">
    <property type="term" value="F:four-way junction DNA binding"/>
    <property type="evidence" value="ECO:0007669"/>
    <property type="project" value="UniProtKB-UniRule"/>
</dbReference>
<keyword evidence="2 6" id="KW-0227">DNA damage</keyword>
<sequence>MYGSIHGVLLDKSSSTILIDCQGIGFEITVPLTTFQRLPEVGKKVFLFVYHRVLEDAHQLYGFGHAIDKRIFMELIKLNKIGPKVAMSVLGMYDFNTLLSIINQKDVKALAAVPWIGKATAERMVVELNNRLDALMETVALGQQQMHMLNRAYKVIAQSQATSQQAAEPIVNPVADSSTREETSLNTGLLDSQELEVNMDPVRLTAAQALINLGLKEAAAQQIIDKVWQPNMALEVLIKACLEQYKDNANLVKK</sequence>
<keyword evidence="3 6" id="KW-0238">DNA-binding</keyword>
<evidence type="ECO:0000256" key="5">
    <source>
        <dbReference type="ARBA" id="ARBA00023204"/>
    </source>
</evidence>
<evidence type="ECO:0000256" key="2">
    <source>
        <dbReference type="ARBA" id="ARBA00022763"/>
    </source>
</evidence>
<dbReference type="GO" id="GO:0009379">
    <property type="term" value="C:Holliday junction helicase complex"/>
    <property type="evidence" value="ECO:0007669"/>
    <property type="project" value="InterPro"/>
</dbReference>
<protein>
    <recommendedName>
        <fullName evidence="6">Holliday junction branch migration complex subunit RuvA</fullName>
    </recommendedName>
</protein>
<feature type="region of interest" description="Domain I" evidence="6">
    <location>
        <begin position="1"/>
        <end position="64"/>
    </location>
</feature>
<accession>A0A3A1YLG0</accession>
<dbReference type="SUPFAM" id="SSF47781">
    <property type="entry name" value="RuvA domain 2-like"/>
    <property type="match status" value="1"/>
</dbReference>
<organism evidence="9 10">
    <name type="scientific">Psittacicella hinzii</name>
    <dbReference type="NCBI Taxonomy" id="2028575"/>
    <lineage>
        <taxon>Bacteria</taxon>
        <taxon>Pseudomonadati</taxon>
        <taxon>Pseudomonadota</taxon>
        <taxon>Gammaproteobacteria</taxon>
        <taxon>Pasteurellales</taxon>
        <taxon>Psittacicellaceae</taxon>
        <taxon>Psittacicella</taxon>
    </lineage>
</organism>
<comment type="caution">
    <text evidence="6">Lacks conserved residue(s) required for the propagation of feature annotation.</text>
</comment>
<evidence type="ECO:0000313" key="9">
    <source>
        <dbReference type="EMBL" id="RIY37074.1"/>
    </source>
</evidence>
<name>A0A3A1YLG0_9GAMM</name>
<dbReference type="InterPro" id="IPR000085">
    <property type="entry name" value="RuvA"/>
</dbReference>
<comment type="subcellular location">
    <subcellularLocation>
        <location evidence="6">Cytoplasm</location>
    </subcellularLocation>
</comment>
<dbReference type="SUPFAM" id="SSF50249">
    <property type="entry name" value="Nucleic acid-binding proteins"/>
    <property type="match status" value="1"/>
</dbReference>
<dbReference type="Pfam" id="PF07499">
    <property type="entry name" value="RuvA_C"/>
    <property type="match status" value="1"/>
</dbReference>
<keyword evidence="4 6" id="KW-0233">DNA recombination</keyword>
<dbReference type="InterPro" id="IPR036267">
    <property type="entry name" value="RuvA_C_sf"/>
</dbReference>
<keyword evidence="5 6" id="KW-0234">DNA repair</keyword>
<comment type="similarity">
    <text evidence="6">Belongs to the RuvA family.</text>
</comment>
<comment type="subunit">
    <text evidence="6">Homotetramer. Forms an RuvA(8)-RuvB(12)-Holliday junction (HJ) complex. HJ DNA is sandwiched between 2 RuvA tetramers; dsDNA enters through RuvA and exits via RuvB. An RuvB hexamer assembles on each DNA strand where it exits the tetramer. Each RuvB hexamer is contacted by two RuvA subunits (via domain III) on 2 adjacent RuvB subunits; this complex drives branch migration. In the full resolvosome a probable DNA-RuvA(4)-RuvB(12)-RuvC(2) complex forms which resolves the HJ.</text>
</comment>
<dbReference type="GO" id="GO:0005737">
    <property type="term" value="C:cytoplasm"/>
    <property type="evidence" value="ECO:0007669"/>
    <property type="project" value="UniProtKB-SubCell"/>
</dbReference>
<dbReference type="InterPro" id="IPR012340">
    <property type="entry name" value="NA-bd_OB-fold"/>
</dbReference>
<dbReference type="GO" id="GO:0048476">
    <property type="term" value="C:Holliday junction resolvase complex"/>
    <property type="evidence" value="ECO:0007669"/>
    <property type="project" value="UniProtKB-UniRule"/>
</dbReference>
<evidence type="ECO:0000259" key="7">
    <source>
        <dbReference type="Pfam" id="PF01330"/>
    </source>
</evidence>
<comment type="caution">
    <text evidence="9">The sequence shown here is derived from an EMBL/GenBank/DDBJ whole genome shotgun (WGS) entry which is preliminary data.</text>
</comment>
<dbReference type="GO" id="GO:0006281">
    <property type="term" value="P:DNA repair"/>
    <property type="evidence" value="ECO:0007669"/>
    <property type="project" value="UniProtKB-UniRule"/>
</dbReference>
<comment type="function">
    <text evidence="6">The RuvA-RuvB-RuvC complex processes Holliday junction (HJ) DNA during genetic recombination and DNA repair, while the RuvA-RuvB complex plays an important role in the rescue of blocked DNA replication forks via replication fork reversal (RFR). RuvA specifically binds to HJ cruciform DNA, conferring on it an open structure. The RuvB hexamer acts as an ATP-dependent pump, pulling dsDNA into and through the RuvAB complex. HJ branch migration allows RuvC to scan DNA until it finds its consensus sequence, where it cleaves and resolves the cruciform DNA.</text>
</comment>
<dbReference type="OrthoDB" id="5293449at2"/>
<gene>
    <name evidence="6 9" type="primary">ruvA</name>
    <name evidence="9" type="ORF">CKF58_05465</name>
</gene>
<dbReference type="AlphaFoldDB" id="A0A3A1YLG0"/>
<dbReference type="GO" id="GO:0009378">
    <property type="term" value="F:four-way junction helicase activity"/>
    <property type="evidence" value="ECO:0007669"/>
    <property type="project" value="InterPro"/>
</dbReference>
<evidence type="ECO:0000259" key="8">
    <source>
        <dbReference type="Pfam" id="PF07499"/>
    </source>
</evidence>
<dbReference type="InterPro" id="IPR013849">
    <property type="entry name" value="DNA_helicase_Holl-junc_RuvA_I"/>
</dbReference>
<dbReference type="NCBIfam" id="TIGR00084">
    <property type="entry name" value="ruvA"/>
    <property type="match status" value="1"/>
</dbReference>
<dbReference type="GO" id="GO:0005524">
    <property type="term" value="F:ATP binding"/>
    <property type="evidence" value="ECO:0007669"/>
    <property type="project" value="InterPro"/>
</dbReference>
<proteinExistence type="inferred from homology"/>
<feature type="domain" description="DNA helicase Holliday junction RuvA type" evidence="7">
    <location>
        <begin position="1"/>
        <end position="62"/>
    </location>
</feature>
<dbReference type="GO" id="GO:0006310">
    <property type="term" value="P:DNA recombination"/>
    <property type="evidence" value="ECO:0007669"/>
    <property type="project" value="UniProtKB-UniRule"/>
</dbReference>
<dbReference type="SUPFAM" id="SSF46929">
    <property type="entry name" value="DNA helicase RuvA subunit, C-terminal domain"/>
    <property type="match status" value="1"/>
</dbReference>
<evidence type="ECO:0000256" key="4">
    <source>
        <dbReference type="ARBA" id="ARBA00023172"/>
    </source>
</evidence>
<evidence type="ECO:0000256" key="6">
    <source>
        <dbReference type="HAMAP-Rule" id="MF_00031"/>
    </source>
</evidence>
<keyword evidence="1 6" id="KW-0963">Cytoplasm</keyword>
<evidence type="ECO:0000256" key="1">
    <source>
        <dbReference type="ARBA" id="ARBA00022490"/>
    </source>
</evidence>
<dbReference type="HAMAP" id="MF_00031">
    <property type="entry name" value="DNA_HJ_migration_RuvA"/>
    <property type="match status" value="1"/>
</dbReference>
<reference evidence="9 10" key="1">
    <citation type="submission" date="2017-08" db="EMBL/GenBank/DDBJ databases">
        <title>Reclassification of Bisgaard taxon 37 and 44.</title>
        <authorList>
            <person name="Christensen H."/>
        </authorList>
    </citation>
    <scope>NUCLEOTIDE SEQUENCE [LARGE SCALE GENOMIC DNA]</scope>
    <source>
        <strain evidence="9 10">111</strain>
    </source>
</reference>
<dbReference type="EMBL" id="NRJG01000097">
    <property type="protein sequence ID" value="RIY37074.1"/>
    <property type="molecule type" value="Genomic_DNA"/>
</dbReference>
<evidence type="ECO:0000256" key="3">
    <source>
        <dbReference type="ARBA" id="ARBA00023125"/>
    </source>
</evidence>